<feature type="transmembrane region" description="Helical" evidence="1">
    <location>
        <begin position="21"/>
        <end position="39"/>
    </location>
</feature>
<evidence type="ECO:0000256" key="1">
    <source>
        <dbReference type="SAM" id="Phobius"/>
    </source>
</evidence>
<reference evidence="3" key="1">
    <citation type="submission" date="2021-02" db="EMBL/GenBank/DDBJ databases">
        <authorList>
            <person name="Nowell W R."/>
        </authorList>
    </citation>
    <scope>NUCLEOTIDE SEQUENCE</scope>
</reference>
<dbReference type="AlphaFoldDB" id="A0A819VDX0"/>
<name>A0A819VDX0_9BILA</name>
<proteinExistence type="predicted"/>
<gene>
    <name evidence="2" type="ORF">IZO911_LOCUS41218</name>
    <name evidence="3" type="ORF">KXQ929_LOCUS34874</name>
</gene>
<dbReference type="Proteomes" id="UP000663860">
    <property type="component" value="Unassembled WGS sequence"/>
</dbReference>
<evidence type="ECO:0000313" key="4">
    <source>
        <dbReference type="Proteomes" id="UP000663868"/>
    </source>
</evidence>
<organism evidence="3 4">
    <name type="scientific">Adineta steineri</name>
    <dbReference type="NCBI Taxonomy" id="433720"/>
    <lineage>
        <taxon>Eukaryota</taxon>
        <taxon>Metazoa</taxon>
        <taxon>Spiralia</taxon>
        <taxon>Gnathifera</taxon>
        <taxon>Rotifera</taxon>
        <taxon>Eurotatoria</taxon>
        <taxon>Bdelloidea</taxon>
        <taxon>Adinetida</taxon>
        <taxon>Adinetidae</taxon>
        <taxon>Adineta</taxon>
    </lineage>
</organism>
<keyword evidence="1" id="KW-1133">Transmembrane helix</keyword>
<feature type="transmembrane region" description="Helical" evidence="1">
    <location>
        <begin position="420"/>
        <end position="438"/>
    </location>
</feature>
<keyword evidence="1" id="KW-0812">Transmembrane</keyword>
<protein>
    <submittedName>
        <fullName evidence="3">Uncharacterized protein</fullName>
    </submittedName>
</protein>
<evidence type="ECO:0000313" key="2">
    <source>
        <dbReference type="EMBL" id="CAF1430773.1"/>
    </source>
</evidence>
<keyword evidence="1" id="KW-0472">Membrane</keyword>
<comment type="caution">
    <text evidence="3">The sequence shown here is derived from an EMBL/GenBank/DDBJ whole genome shotgun (WGS) entry which is preliminary data.</text>
</comment>
<accession>A0A819VDX0</accession>
<dbReference type="EMBL" id="CAJOBB010004885">
    <property type="protein sequence ID" value="CAF4107215.1"/>
    <property type="molecule type" value="Genomic_DNA"/>
</dbReference>
<dbReference type="EMBL" id="CAJNOE010001526">
    <property type="protein sequence ID" value="CAF1430773.1"/>
    <property type="molecule type" value="Genomic_DNA"/>
</dbReference>
<dbReference type="Proteomes" id="UP000663868">
    <property type="component" value="Unassembled WGS sequence"/>
</dbReference>
<sequence length="778" mass="89128">MFKHYPSNNIQVWSQRNATRLYIVLIIISINILTFYISFINENHRETILNPAESEYIHLQRMYPNSLQCPCNTISISYSIFINIEPHYHQVCSSDFVGDDWLRYLKTGVPMADIHLEDMINQGSNQFDILTQFCNYSQQTTSASVKTFLNRRIVNSEVIQPELFQFQMNSFIKDFQSTTLNQFLMIFQLVQATIQGNHLTDGIRNIIFEMDPSLKKVPMLFRQFSNCSCALSSTCSYPLGFLLIDVDFDTVMTVFTFPNFVGGCTAMNGLLASTLECFYSQPCLLDMNTHHNEYVSNAIDDVPFSPLNSTLNSPYEEIESIFNRLMIDSWSYNISFSSYYEACAPLSCTYEYISRQSFLSIITTVIGIFGGLSLAYKLIILIILRIIEKLMLYGLFDINLMRFIKDVFSFRNQEQRINRLHIILVIAAMCILCIFSTFKSQLITVKVDKPSLSTYNDLARRYQYSLYCPCSQISITYGSFMTIAPSFHQICSSSFVSNRWINYLYDGGNLSDRFAHTDFKFSAFAQFQLLSSFCDLSYGTVNDTLSQLITSNLINLDLLSSDLFDQQIEVIINDLKERMPDSFISILSMIREITFINKLISGLSTNAVFNISTFPGFGVMGALVLTPVSVPYSECVCRMSRTCVQSSQGMFAGCYPLDSLFQSRLKCFYDQQCIDSTNTFKSLNISQLTRFDVNATIETIVNQLMIETFSVNKSYENYFNQCLPLTCTYTYTDTINIAEGITNFVQFYGGFMIIGRVLAVIIIKLFQRRNRRIIPAID</sequence>
<evidence type="ECO:0000313" key="3">
    <source>
        <dbReference type="EMBL" id="CAF4107215.1"/>
    </source>
</evidence>
<feature type="transmembrane region" description="Helical" evidence="1">
    <location>
        <begin position="747"/>
        <end position="766"/>
    </location>
</feature>
<feature type="transmembrane region" description="Helical" evidence="1">
    <location>
        <begin position="358"/>
        <end position="384"/>
    </location>
</feature>